<evidence type="ECO:0000313" key="2">
    <source>
        <dbReference type="Proteomes" id="UP000315525"/>
    </source>
</evidence>
<dbReference type="EMBL" id="SOJN01000006">
    <property type="protein sequence ID" value="TET47826.1"/>
    <property type="molecule type" value="Genomic_DNA"/>
</dbReference>
<dbReference type="Proteomes" id="UP000315525">
    <property type="component" value="Unassembled WGS sequence"/>
</dbReference>
<sequence length="44" mass="5113">MIKSKRPNLRTPALRALARITGIDFDAADEESLVKRWLESWDKN</sequence>
<reference evidence="1 2" key="1">
    <citation type="submission" date="2019-03" db="EMBL/GenBank/DDBJ databases">
        <title>Metabolic potential of uncultured bacteria and archaea associated with petroleum seepage in deep-sea sediments.</title>
        <authorList>
            <person name="Dong X."/>
            <person name="Hubert C."/>
        </authorList>
    </citation>
    <scope>NUCLEOTIDE SEQUENCE [LARGE SCALE GENOMIC DNA]</scope>
    <source>
        <strain evidence="1">E44_bin18</strain>
    </source>
</reference>
<evidence type="ECO:0000313" key="1">
    <source>
        <dbReference type="EMBL" id="TET47826.1"/>
    </source>
</evidence>
<comment type="caution">
    <text evidence="1">The sequence shown here is derived from an EMBL/GenBank/DDBJ whole genome shotgun (WGS) entry which is preliminary data.</text>
</comment>
<dbReference type="AlphaFoldDB" id="A0A523UZ61"/>
<accession>A0A523UZ61</accession>
<protein>
    <submittedName>
        <fullName evidence="1">Uncharacterized protein</fullName>
    </submittedName>
</protein>
<gene>
    <name evidence="1" type="ORF">E3J62_00220</name>
</gene>
<organism evidence="1 2">
    <name type="scientific">candidate division TA06 bacterium</name>
    <dbReference type="NCBI Taxonomy" id="2250710"/>
    <lineage>
        <taxon>Bacteria</taxon>
        <taxon>Bacteria division TA06</taxon>
    </lineage>
</organism>
<name>A0A523UZ61_UNCT6</name>
<proteinExistence type="predicted"/>